<dbReference type="Proteomes" id="UP001307889">
    <property type="component" value="Chromosome 7"/>
</dbReference>
<evidence type="ECO:0000256" key="2">
    <source>
        <dbReference type="SAM" id="SignalP"/>
    </source>
</evidence>
<accession>A0ABN7AXL1</accession>
<evidence type="ECO:0000313" key="4">
    <source>
        <dbReference type="Proteomes" id="UP001307889"/>
    </source>
</evidence>
<keyword evidence="1" id="KW-0193">Cuticle</keyword>
<dbReference type="Pfam" id="PF00379">
    <property type="entry name" value="Chitin_bind_4"/>
    <property type="match status" value="1"/>
</dbReference>
<name>A0ABN7AXL1_9HEMI</name>
<protein>
    <submittedName>
        <fullName evidence="3">Structural constituent of cuticle</fullName>
    </submittedName>
</protein>
<feature type="chain" id="PRO_5046608977" evidence="2">
    <location>
        <begin position="17"/>
        <end position="559"/>
    </location>
</feature>
<dbReference type="PROSITE" id="PS51155">
    <property type="entry name" value="CHIT_BIND_RR_2"/>
    <property type="match status" value="1"/>
</dbReference>
<keyword evidence="4" id="KW-1185">Reference proteome</keyword>
<feature type="signal peptide" evidence="2">
    <location>
        <begin position="1"/>
        <end position="16"/>
    </location>
</feature>
<reference evidence="3 4" key="1">
    <citation type="submission" date="2023-09" db="EMBL/GenBank/DDBJ databases">
        <title>Nesidiocoris tenuis whole genome shotgun sequence.</title>
        <authorList>
            <person name="Shibata T."/>
            <person name="Shimoda M."/>
            <person name="Kobayashi T."/>
            <person name="Uehara T."/>
        </authorList>
    </citation>
    <scope>NUCLEOTIDE SEQUENCE [LARGE SCALE GENOMIC DNA]</scope>
    <source>
        <strain evidence="3 4">Japan</strain>
    </source>
</reference>
<organism evidence="3 4">
    <name type="scientific">Nesidiocoris tenuis</name>
    <dbReference type="NCBI Taxonomy" id="355587"/>
    <lineage>
        <taxon>Eukaryota</taxon>
        <taxon>Metazoa</taxon>
        <taxon>Ecdysozoa</taxon>
        <taxon>Arthropoda</taxon>
        <taxon>Hexapoda</taxon>
        <taxon>Insecta</taxon>
        <taxon>Pterygota</taxon>
        <taxon>Neoptera</taxon>
        <taxon>Paraneoptera</taxon>
        <taxon>Hemiptera</taxon>
        <taxon>Heteroptera</taxon>
        <taxon>Panheteroptera</taxon>
        <taxon>Cimicomorpha</taxon>
        <taxon>Miridae</taxon>
        <taxon>Dicyphina</taxon>
        <taxon>Nesidiocoris</taxon>
    </lineage>
</organism>
<evidence type="ECO:0000256" key="1">
    <source>
        <dbReference type="PROSITE-ProRule" id="PRU00497"/>
    </source>
</evidence>
<gene>
    <name evidence="3" type="ORF">NTJ_09739</name>
</gene>
<keyword evidence="2" id="KW-0732">Signal</keyword>
<dbReference type="PANTHER" id="PTHR10380">
    <property type="entry name" value="CUTICLE PROTEIN"/>
    <property type="match status" value="1"/>
</dbReference>
<evidence type="ECO:0000313" key="3">
    <source>
        <dbReference type="EMBL" id="BES96925.1"/>
    </source>
</evidence>
<dbReference type="PANTHER" id="PTHR10380:SF196">
    <property type="entry name" value="CUTICULAR PROTEIN 72EA"/>
    <property type="match status" value="1"/>
</dbReference>
<dbReference type="InterPro" id="IPR000618">
    <property type="entry name" value="Insect_cuticle"/>
</dbReference>
<dbReference type="EMBL" id="AP028915">
    <property type="protein sequence ID" value="BES96925.1"/>
    <property type="molecule type" value="Genomic_DNA"/>
</dbReference>
<sequence>MKRFCVLLLAVGFVSGGQVALEHVGQITSQYHSQDELGQYSYGYSGGPSSKQEIKTADGVTRGGYSYIDANGLVQSAAYVSDPVNGFRVAATNLPAGPAVPAAPAVVAAAPAVVAAAPAVVAPAPAVVAAAPAVVASAPAVIAQAPAAVAPVPVAEGPAVTAVNVQEVAAAPADLPEVIAARAGVSVWAPHSIAAPTVVAARTIAHPLAATSWSGLVHHLKKRSIATVVTPLTSYPGSTAPLVHSAPVIAASPIIAHTPVVATHSAVLAAPAVHGWSGLVHALKKRSVLIPSAYYAGSPLLISPHAEPLHTAILRQAHEITKAQEALRNTAGVIPLNSPADTPDVEITKVNHVLQVAAEGQRNTLGGIHHLGKRSIWASPLIASPYGVVLAPHAEPLHTALLRQAHEITKAQEALRNTAGVIPLNSPADTPDVEITKVNHVLQVAAEGQRNTLGGIHHLGKRSIWGSPLVAAPYGVVVAPNAEPLHTAILRQAHEITKAQEALRNTAGVIPLNSPADTPDVEITKVNHVLQVAAEGQRNTYGGIPAASHLLSSHSVIAL</sequence>
<dbReference type="InterPro" id="IPR050468">
    <property type="entry name" value="Cuticle_Struct_Prot"/>
</dbReference>
<proteinExistence type="predicted"/>